<comment type="caution">
    <text evidence="1">The sequence shown here is derived from an EMBL/GenBank/DDBJ whole genome shotgun (WGS) entry which is preliminary data.</text>
</comment>
<gene>
    <name evidence="1" type="ORF">KH142_08615</name>
</gene>
<evidence type="ECO:0000313" key="1">
    <source>
        <dbReference type="EMBL" id="MBS6941510.1"/>
    </source>
</evidence>
<evidence type="ECO:0000313" key="2">
    <source>
        <dbReference type="Proteomes" id="UP000727506"/>
    </source>
</evidence>
<dbReference type="Proteomes" id="UP000727506">
    <property type="component" value="Unassembled WGS sequence"/>
</dbReference>
<dbReference type="EMBL" id="JAGZSV010000209">
    <property type="protein sequence ID" value="MBS6941510.1"/>
    <property type="molecule type" value="Genomic_DNA"/>
</dbReference>
<accession>A0A943V292</accession>
<sequence>MWPISETDPVDGVVCQRCGFGFRVSHLEHDGTYFENLLEEGDSTPAFCPRCGARMEGSWE</sequence>
<feature type="non-terminal residue" evidence="1">
    <location>
        <position position="60"/>
    </location>
</feature>
<proteinExistence type="predicted"/>
<protein>
    <submittedName>
        <fullName evidence="1">Uncharacterized protein</fullName>
    </submittedName>
</protein>
<name>A0A943V292_9ACTN</name>
<reference evidence="1" key="1">
    <citation type="submission" date="2021-02" db="EMBL/GenBank/DDBJ databases">
        <title>Infant gut strain persistence is associated with maternal origin, phylogeny, and functional potential including surface adhesion and iron acquisition.</title>
        <authorList>
            <person name="Lou Y.C."/>
        </authorList>
    </citation>
    <scope>NUCLEOTIDE SEQUENCE</scope>
    <source>
        <strain evidence="1">L2_039_000G1_dasL2_039_000G1_concoct_11</strain>
    </source>
</reference>
<organism evidence="1 2">
    <name type="scientific">Slackia piriformis</name>
    <dbReference type="NCBI Taxonomy" id="626934"/>
    <lineage>
        <taxon>Bacteria</taxon>
        <taxon>Bacillati</taxon>
        <taxon>Actinomycetota</taxon>
        <taxon>Coriobacteriia</taxon>
        <taxon>Eggerthellales</taxon>
        <taxon>Eggerthellaceae</taxon>
        <taxon>Slackia</taxon>
    </lineage>
</organism>
<dbReference type="AlphaFoldDB" id="A0A943V292"/>